<feature type="domain" description="Granulins" evidence="2">
    <location>
        <begin position="55"/>
        <end position="106"/>
    </location>
</feature>
<dbReference type="Gene3D" id="2.10.25.160">
    <property type="entry name" value="Granulin"/>
    <property type="match status" value="1"/>
</dbReference>
<proteinExistence type="predicted"/>
<organism evidence="3 4">
    <name type="scientific">Necator americanus</name>
    <name type="common">Human hookworm</name>
    <dbReference type="NCBI Taxonomy" id="51031"/>
    <lineage>
        <taxon>Eukaryota</taxon>
        <taxon>Metazoa</taxon>
        <taxon>Ecdysozoa</taxon>
        <taxon>Nematoda</taxon>
        <taxon>Chromadorea</taxon>
        <taxon>Rhabditida</taxon>
        <taxon>Rhabditina</taxon>
        <taxon>Rhabditomorpha</taxon>
        <taxon>Strongyloidea</taxon>
        <taxon>Ancylostomatidae</taxon>
        <taxon>Bunostominae</taxon>
        <taxon>Necator</taxon>
    </lineage>
</organism>
<evidence type="ECO:0000259" key="2">
    <source>
        <dbReference type="SMART" id="SM00277"/>
    </source>
</evidence>
<gene>
    <name evidence="3" type="primary">Necator_chrV.g19377</name>
    <name evidence="3" type="ORF">RB195_014585</name>
</gene>
<dbReference type="SMART" id="SM00277">
    <property type="entry name" value="GRAN"/>
    <property type="match status" value="1"/>
</dbReference>
<dbReference type="InterPro" id="IPR000118">
    <property type="entry name" value="Granulin"/>
</dbReference>
<evidence type="ECO:0000313" key="4">
    <source>
        <dbReference type="Proteomes" id="UP001303046"/>
    </source>
</evidence>
<keyword evidence="1" id="KW-1015">Disulfide bond</keyword>
<accession>A0ABR1E0T1</accession>
<evidence type="ECO:0000313" key="3">
    <source>
        <dbReference type="EMBL" id="KAK6756272.1"/>
    </source>
</evidence>
<reference evidence="3 4" key="1">
    <citation type="submission" date="2023-08" db="EMBL/GenBank/DDBJ databases">
        <title>A Necator americanus chromosomal reference genome.</title>
        <authorList>
            <person name="Ilik V."/>
            <person name="Petrzelkova K.J."/>
            <person name="Pardy F."/>
            <person name="Fuh T."/>
            <person name="Niatou-Singa F.S."/>
            <person name="Gouil Q."/>
            <person name="Baker L."/>
            <person name="Ritchie M.E."/>
            <person name="Jex A.R."/>
            <person name="Gazzola D."/>
            <person name="Li H."/>
            <person name="Toshio Fujiwara R."/>
            <person name="Zhan B."/>
            <person name="Aroian R.V."/>
            <person name="Pafco B."/>
            <person name="Schwarz E.M."/>
        </authorList>
    </citation>
    <scope>NUCLEOTIDE SEQUENCE [LARGE SCALE GENOMIC DNA]</scope>
    <source>
        <strain evidence="3 4">Aroian</strain>
        <tissue evidence="3">Whole animal</tissue>
    </source>
</reference>
<protein>
    <recommendedName>
        <fullName evidence="2">Granulins domain-containing protein</fullName>
    </recommendedName>
</protein>
<dbReference type="InterPro" id="IPR037277">
    <property type="entry name" value="Granulin_sf"/>
</dbReference>
<keyword evidence="4" id="KW-1185">Reference proteome</keyword>
<dbReference type="Proteomes" id="UP001303046">
    <property type="component" value="Unassembled WGS sequence"/>
</dbReference>
<sequence>MVVSHFTVPVPVNCALFPIRKSNIDSIMQLFHLLTTTGALLLLDCNTRAAELNLCDAKGTLQCENYQTCCLFANGEHGCCPFTIANCCPSTNFCCPAGFRCGDSNCLRIDL</sequence>
<dbReference type="SUPFAM" id="SSF57277">
    <property type="entry name" value="Granulin repeat"/>
    <property type="match status" value="1"/>
</dbReference>
<evidence type="ECO:0000256" key="1">
    <source>
        <dbReference type="ARBA" id="ARBA00023157"/>
    </source>
</evidence>
<name>A0ABR1E0T1_NECAM</name>
<comment type="caution">
    <text evidence="3">The sequence shown here is derived from an EMBL/GenBank/DDBJ whole genome shotgun (WGS) entry which is preliminary data.</text>
</comment>
<dbReference type="Pfam" id="PF00396">
    <property type="entry name" value="Granulin"/>
    <property type="match status" value="1"/>
</dbReference>
<dbReference type="EMBL" id="JAVFWL010000005">
    <property type="protein sequence ID" value="KAK6756272.1"/>
    <property type="molecule type" value="Genomic_DNA"/>
</dbReference>